<dbReference type="InterPro" id="IPR025493">
    <property type="entry name" value="DUF4384"/>
</dbReference>
<dbReference type="Proteomes" id="UP000000784">
    <property type="component" value="Chromosome"/>
</dbReference>
<feature type="region of interest" description="Disordered" evidence="1">
    <location>
        <begin position="1"/>
        <end position="24"/>
    </location>
</feature>
<dbReference type="AlphaFoldDB" id="A9BZV7"/>
<protein>
    <submittedName>
        <fullName evidence="4">Peptidoglycan-binding domain 1 protein</fullName>
    </submittedName>
</protein>
<accession>A9BZV7</accession>
<dbReference type="eggNOG" id="COG1462">
    <property type="taxonomic scope" value="Bacteria"/>
</dbReference>
<dbReference type="Gene3D" id="3.40.50.10610">
    <property type="entry name" value="ABC-type transport auxiliary lipoprotein component"/>
    <property type="match status" value="1"/>
</dbReference>
<dbReference type="KEGG" id="dac:Daci_3377"/>
<dbReference type="Pfam" id="PF01471">
    <property type="entry name" value="PG_binding_1"/>
    <property type="match status" value="1"/>
</dbReference>
<dbReference type="eggNOG" id="COG3409">
    <property type="taxonomic scope" value="Bacteria"/>
</dbReference>
<evidence type="ECO:0000313" key="5">
    <source>
        <dbReference type="Proteomes" id="UP000000784"/>
    </source>
</evidence>
<dbReference type="InterPro" id="IPR002477">
    <property type="entry name" value="Peptidoglycan-bd-like"/>
</dbReference>
<dbReference type="Pfam" id="PF14326">
    <property type="entry name" value="DUF4384"/>
    <property type="match status" value="1"/>
</dbReference>
<evidence type="ECO:0000259" key="2">
    <source>
        <dbReference type="Pfam" id="PF01471"/>
    </source>
</evidence>
<feature type="domain" description="DUF4384" evidence="3">
    <location>
        <begin position="450"/>
        <end position="530"/>
    </location>
</feature>
<dbReference type="STRING" id="398578.Daci_3377"/>
<reference evidence="5" key="2">
    <citation type="submission" date="2007-11" db="EMBL/GenBank/DDBJ databases">
        <title>Complete sequence of Delftia acidovorans DSM 14801 / SPH-1.</title>
        <authorList>
            <person name="Copeland A."/>
            <person name="Lucas S."/>
            <person name="Lapidus A."/>
            <person name="Barry K."/>
            <person name="Glavina del Rio T."/>
            <person name="Dalin E."/>
            <person name="Tice H."/>
            <person name="Pitluck S."/>
            <person name="Lowry S."/>
            <person name="Clum A."/>
            <person name="Schmutz J."/>
            <person name="Larimer F."/>
            <person name="Land M."/>
            <person name="Hauser L."/>
            <person name="Kyrpides N."/>
            <person name="Kim E."/>
            <person name="Schleheck D."/>
            <person name="Richardson P."/>
        </authorList>
    </citation>
    <scope>NUCLEOTIDE SEQUENCE [LARGE SCALE GENOMIC DNA]</scope>
    <source>
        <strain evidence="5">DSM 14801 / SPH-1</strain>
    </source>
</reference>
<feature type="domain" description="Peptidoglycan binding-like" evidence="2">
    <location>
        <begin position="334"/>
        <end position="383"/>
    </location>
</feature>
<evidence type="ECO:0000259" key="3">
    <source>
        <dbReference type="Pfam" id="PF14326"/>
    </source>
</evidence>
<gene>
    <name evidence="4" type="ordered locus">Daci_3377</name>
</gene>
<organism evidence="4 5">
    <name type="scientific">Delftia acidovorans (strain DSM 14801 / SPH-1)</name>
    <dbReference type="NCBI Taxonomy" id="398578"/>
    <lineage>
        <taxon>Bacteria</taxon>
        <taxon>Pseudomonadati</taxon>
        <taxon>Pseudomonadota</taxon>
        <taxon>Betaproteobacteria</taxon>
        <taxon>Burkholderiales</taxon>
        <taxon>Comamonadaceae</taxon>
        <taxon>Delftia</taxon>
    </lineage>
</organism>
<evidence type="ECO:0000256" key="1">
    <source>
        <dbReference type="SAM" id="MobiDB-lite"/>
    </source>
</evidence>
<dbReference type="HOGENOM" id="CLU_517455_0_0_4"/>
<dbReference type="InterPro" id="IPR036365">
    <property type="entry name" value="PGBD-like_sf"/>
</dbReference>
<proteinExistence type="predicted"/>
<reference evidence="4 5" key="1">
    <citation type="journal article" date="2004" name="Appl. Environ. Microbiol.">
        <title>Mineralization of individual congeners of linear alkylbenzenesulfonate by defined pairs of heterotrophic bacteria.</title>
        <authorList>
            <person name="Schleheck D."/>
            <person name="Knepper T.P."/>
            <person name="Fischer K."/>
            <person name="Cook A.M."/>
        </authorList>
    </citation>
    <scope>NUCLEOTIDE SEQUENCE [LARGE SCALE GENOMIC DNA]</scope>
    <source>
        <strain evidence="5">DSM 14801 / SPH-1</strain>
    </source>
</reference>
<sequence length="586" mass="63913">MRNRLPSPGLPRPDAALQPALGGHADDRGTFRQRWSGRQGCMRAIACAVSASIVLLSGCAPLDARKDAKYLDKVYAADRPVVRPVRSISSFSDSLMCMDRMFRNSHMPTVLITSKQLPDYSGRVAVAAKEMVVTALSQMSRVSSAFRYVDYEVDIARQDTVQNLTTILLNNNQIQLQRPALYVSGAVSFMDQNVLRNNVDIGTSASRLETGYSANRSGAVLGMELHLGDFRTRTIIPGLDSANEVVIGNGSQGLDLSGRIGTYGVQFSVGRDYAQGSGPAVRTLVELGMIELLGKWSRLPYWQCLTLDQTHPDFQRQLRDWYEEGEAGIHQELVRQSLISKGYLPPDAPAFTAGNPQWREAIGRFQADSGMVVSGVVDFNTYERALRDFVAVGADGHITRIGWNTKSAAPVTTASENVAVGTGDYRYGAPAPDRKLDLWVENITPTRTSFETGEQLFLSTTVSRASYLSCFMAGADGEVTRLVPNDVNRSGWITAAQSVRLPDWMSPNPGYVINAGPPGKEGVACFATEQNMTDKLPTLLQGKAFIAIPGMRSLEDVNQYMASSLGADGYTGSARFWQVVPAQAKR</sequence>
<keyword evidence="5" id="KW-1185">Reference proteome</keyword>
<dbReference type="SUPFAM" id="SSF47090">
    <property type="entry name" value="PGBD-like"/>
    <property type="match status" value="1"/>
</dbReference>
<name>A9BZV7_DELAS</name>
<dbReference type="EMBL" id="CP000884">
    <property type="protein sequence ID" value="ABX36015.1"/>
    <property type="molecule type" value="Genomic_DNA"/>
</dbReference>
<evidence type="ECO:0000313" key="4">
    <source>
        <dbReference type="EMBL" id="ABX36015.1"/>
    </source>
</evidence>